<gene>
    <name evidence="1" type="ORF">CNECB9_2360018</name>
</gene>
<protein>
    <submittedName>
        <fullName evidence="1">Uncharacterized protein</fullName>
    </submittedName>
</protein>
<sequence>MSRRVSNMVSRVRSDKGKAAIVAPDLDALARYVPDLKDWPASWRFDNEDIPPGQAIVEVFTPFLQHLLAQGYARKTLHRHRDNLWILGGHLIEVRYEDKHAAAMDASALVLSQIHEYGGPLITRHLSEDAQNSFDATCKKLYRFLCPA</sequence>
<organism evidence="1">
    <name type="scientific">Cupriavidus necator</name>
    <name type="common">Alcaligenes eutrophus</name>
    <name type="synonym">Ralstonia eutropha</name>
    <dbReference type="NCBI Taxonomy" id="106590"/>
    <lineage>
        <taxon>Bacteria</taxon>
        <taxon>Pseudomonadati</taxon>
        <taxon>Pseudomonadota</taxon>
        <taxon>Betaproteobacteria</taxon>
        <taxon>Burkholderiales</taxon>
        <taxon>Burkholderiaceae</taxon>
        <taxon>Cupriavidus</taxon>
    </lineage>
</organism>
<dbReference type="AlphaFoldDB" id="A0A1K0IDN1"/>
<reference evidence="1" key="1">
    <citation type="submission" date="2016-09" db="EMBL/GenBank/DDBJ databases">
        <authorList>
            <person name="Capua I."/>
            <person name="De Benedictis P."/>
            <person name="Joannis T."/>
            <person name="Lombin L.H."/>
            <person name="Cattoli G."/>
        </authorList>
    </citation>
    <scope>NUCLEOTIDE SEQUENCE</scope>
    <source>
        <strain evidence="1">B9</strain>
    </source>
</reference>
<evidence type="ECO:0000313" key="1">
    <source>
        <dbReference type="EMBL" id="SCU75421.1"/>
    </source>
</evidence>
<proteinExistence type="predicted"/>
<name>A0A1K0IDN1_CUPNE</name>
<dbReference type="EMBL" id="FMSH01000153">
    <property type="protein sequence ID" value="SCU75421.1"/>
    <property type="molecule type" value="Genomic_DNA"/>
</dbReference>
<accession>A0A1K0IDN1</accession>